<dbReference type="InterPro" id="IPR054828">
    <property type="entry name" value="Vit_B12_bind_prot"/>
</dbReference>
<gene>
    <name evidence="3" type="ORF">GCM10023187_03010</name>
</gene>
<protein>
    <submittedName>
        <fullName evidence="3">Helical backbone metal receptor</fullName>
    </submittedName>
</protein>
<sequence>MPPQRIVSLVPSQTELLFDLGLDAEIVGLTKFCIHPSDKIGRKTIIGGTKTLHLDRIHALRPDFIIANKEENTREQIEELQRHYPVHVTDVITLADALHMITEVGNLVGRAQAADQMADEIERSFAEITPSDRGGHGKDTAAYFIWRNPWMVAAGNTFIDSMLTAAGFRNAFGHLSRYPQISEADLRATDPDLIFLSSEPYPFKQNHIAELQQVCPSARVMLVDGELFSWYGSRLLRSAAYFRQVHQTLSAE</sequence>
<dbReference type="Pfam" id="PF01497">
    <property type="entry name" value="Peripla_BP_2"/>
    <property type="match status" value="1"/>
</dbReference>
<keyword evidence="4" id="KW-1185">Reference proteome</keyword>
<proteinExistence type="predicted"/>
<accession>A0ABP8JT30</accession>
<dbReference type="PANTHER" id="PTHR30535">
    <property type="entry name" value="VITAMIN B12-BINDING PROTEIN"/>
    <property type="match status" value="1"/>
</dbReference>
<evidence type="ECO:0000256" key="1">
    <source>
        <dbReference type="ARBA" id="ARBA00022729"/>
    </source>
</evidence>
<name>A0ABP8JT30_9BACT</name>
<dbReference type="Proteomes" id="UP001500936">
    <property type="component" value="Unassembled WGS sequence"/>
</dbReference>
<organism evidence="3 4">
    <name type="scientific">Nibrella viscosa</name>
    <dbReference type="NCBI Taxonomy" id="1084524"/>
    <lineage>
        <taxon>Bacteria</taxon>
        <taxon>Pseudomonadati</taxon>
        <taxon>Bacteroidota</taxon>
        <taxon>Cytophagia</taxon>
        <taxon>Cytophagales</taxon>
        <taxon>Spirosomataceae</taxon>
        <taxon>Nibrella</taxon>
    </lineage>
</organism>
<evidence type="ECO:0000313" key="4">
    <source>
        <dbReference type="Proteomes" id="UP001500936"/>
    </source>
</evidence>
<dbReference type="RefSeq" id="WP_345263232.1">
    <property type="nucleotide sequence ID" value="NZ_BAABHB010000001.1"/>
</dbReference>
<dbReference type="EMBL" id="BAABHB010000001">
    <property type="protein sequence ID" value="GAA4395728.1"/>
    <property type="molecule type" value="Genomic_DNA"/>
</dbReference>
<dbReference type="InterPro" id="IPR002491">
    <property type="entry name" value="ABC_transptr_periplasmic_BD"/>
</dbReference>
<dbReference type="InterPro" id="IPR050902">
    <property type="entry name" value="ABC_Transporter_SBP"/>
</dbReference>
<evidence type="ECO:0000313" key="3">
    <source>
        <dbReference type="EMBL" id="GAA4395728.1"/>
    </source>
</evidence>
<dbReference type="SUPFAM" id="SSF53807">
    <property type="entry name" value="Helical backbone' metal receptor"/>
    <property type="match status" value="1"/>
</dbReference>
<evidence type="ECO:0000259" key="2">
    <source>
        <dbReference type="PROSITE" id="PS50983"/>
    </source>
</evidence>
<comment type="caution">
    <text evidence="3">The sequence shown here is derived from an EMBL/GenBank/DDBJ whole genome shotgun (WGS) entry which is preliminary data.</text>
</comment>
<dbReference type="PANTHER" id="PTHR30535:SF35">
    <property type="entry name" value="PERIPLASMIC BINDING PROTEIN"/>
    <property type="match status" value="1"/>
</dbReference>
<dbReference type="PROSITE" id="PS50983">
    <property type="entry name" value="FE_B12_PBP"/>
    <property type="match status" value="1"/>
</dbReference>
<keyword evidence="1" id="KW-0732">Signal</keyword>
<dbReference type="Gene3D" id="3.40.50.1980">
    <property type="entry name" value="Nitrogenase molybdenum iron protein domain"/>
    <property type="match status" value="2"/>
</dbReference>
<keyword evidence="3" id="KW-0675">Receptor</keyword>
<dbReference type="NCBIfam" id="NF038402">
    <property type="entry name" value="TroA_like"/>
    <property type="match status" value="1"/>
</dbReference>
<reference evidence="4" key="1">
    <citation type="journal article" date="2019" name="Int. J. Syst. Evol. Microbiol.">
        <title>The Global Catalogue of Microorganisms (GCM) 10K type strain sequencing project: providing services to taxonomists for standard genome sequencing and annotation.</title>
        <authorList>
            <consortium name="The Broad Institute Genomics Platform"/>
            <consortium name="The Broad Institute Genome Sequencing Center for Infectious Disease"/>
            <person name="Wu L."/>
            <person name="Ma J."/>
        </authorList>
    </citation>
    <scope>NUCLEOTIDE SEQUENCE [LARGE SCALE GENOMIC DNA]</scope>
    <source>
        <strain evidence="4">JCM 17925</strain>
    </source>
</reference>
<feature type="domain" description="Fe/B12 periplasmic-binding" evidence="2">
    <location>
        <begin position="5"/>
        <end position="252"/>
    </location>
</feature>